<dbReference type="EMBL" id="FTNI01000030">
    <property type="protein sequence ID" value="SIS14035.1"/>
    <property type="molecule type" value="Genomic_DNA"/>
</dbReference>
<evidence type="ECO:0000313" key="4">
    <source>
        <dbReference type="EMBL" id="SIS14035.1"/>
    </source>
</evidence>
<dbReference type="OrthoDB" id="9767153at2"/>
<dbReference type="AlphaFoldDB" id="A0A1N7GN77"/>
<keyword evidence="2" id="KW-0472">Membrane</keyword>
<feature type="transmembrane region" description="Helical" evidence="2">
    <location>
        <begin position="538"/>
        <end position="560"/>
    </location>
</feature>
<sequence length="767" mass="84767">MVPGAGTRRELLVSRRWIQAAALVAVFGFFVMGLLAYRTYTVEPPVPRLVVGESGQRLYAGRDVADGQKVFLANGLMQYGSVLGHGGYLGPDYTADYLRRAATAALRARGGGDRAREQVRQEFRANRYDPRSGVLTYTRAQADAFTALVDHYRDYFADPRTDKGLRPYAITDPRQIHQLTAFLSWTAWIASAERPGAAYSYTNNWPAEPLVGNAPTADTVLWSVVSLIALLVGIGALFGAVGRWGGHLGWRGRQAEAIEFRSPDQVALTPAQRVTAYFFLVVALLFLAQVLLGGATEHYRADLTSFFGLNLAELLPFNLARTWHLQLSLFWVVAAFLAAGIFLAPLMAGAEPRGQGKLAWTLLAALAVVASGSLIAEGLSIHGLVRPGDFWGSQQFEWLDLPRVWQILLASGMALWAVMMWRVLRTTLARDSRGNLPWLFFLSGLAIPGVYAVGLLARPGDTFTVTDFWRFWVVHLWVEDFLELFTTVMVAYMFVQLGVVRERVALVVIYLDIILYSAGGVIGTMHHLYFSGTPVEHLALGAFFSAMEVVPLTFLTVEAWSFVQLGARQHLESRTPFPHRWAVMFLVAVGFWNFLGAGVFGFLINLPIVSYYEIGTGLTANHAHGSMMGVYGMLAIALGLFALRYLIPAGRWPEKWARVSFWSLNIGLAWMCFATLLPLGLLQLHESVASGYFEARSLGYLTGRTNTLLEWLRLPGDALFIVGGVLPFCWIAWLGVRHRGRRAATDPATGLTPAPRLSDVRERVDTA</sequence>
<feature type="region of interest" description="Disordered" evidence="1">
    <location>
        <begin position="744"/>
        <end position="767"/>
    </location>
</feature>
<dbReference type="GO" id="GO:0016020">
    <property type="term" value="C:membrane"/>
    <property type="evidence" value="ECO:0007669"/>
    <property type="project" value="InterPro"/>
</dbReference>
<dbReference type="InterPro" id="IPR036927">
    <property type="entry name" value="Cyt_c_oxase-like_su1_sf"/>
</dbReference>
<feature type="transmembrane region" description="Helical" evidence="2">
    <location>
        <begin position="436"/>
        <end position="457"/>
    </location>
</feature>
<evidence type="ECO:0000313" key="5">
    <source>
        <dbReference type="Proteomes" id="UP000186096"/>
    </source>
</evidence>
<dbReference type="InterPro" id="IPR054309">
    <property type="entry name" value="NorB_cytochrome_c-like"/>
</dbReference>
<feature type="transmembrane region" description="Helical" evidence="2">
    <location>
        <begin position="274"/>
        <end position="295"/>
    </location>
</feature>
<feature type="transmembrane region" description="Helical" evidence="2">
    <location>
        <begin position="659"/>
        <end position="682"/>
    </location>
</feature>
<feature type="transmembrane region" description="Helical" evidence="2">
    <location>
        <begin position="504"/>
        <end position="526"/>
    </location>
</feature>
<keyword evidence="2" id="KW-0812">Transmembrane</keyword>
<dbReference type="PANTHER" id="PTHR10422:SF38">
    <property type="entry name" value="CYTOCHROME B SUBUNIT OF NITRIC OXIDE REDUCTASE"/>
    <property type="match status" value="1"/>
</dbReference>
<dbReference type="Proteomes" id="UP000186096">
    <property type="component" value="Unassembled WGS sequence"/>
</dbReference>
<dbReference type="InterPro" id="IPR000883">
    <property type="entry name" value="Cyt_C_Oxase_1"/>
</dbReference>
<proteinExistence type="predicted"/>
<keyword evidence="5" id="KW-1185">Reference proteome</keyword>
<feature type="transmembrane region" description="Helical" evidence="2">
    <location>
        <begin position="220"/>
        <end position="241"/>
    </location>
</feature>
<dbReference type="SUPFAM" id="SSF81442">
    <property type="entry name" value="Cytochrome c oxidase subunit I-like"/>
    <property type="match status" value="1"/>
</dbReference>
<feature type="transmembrane region" description="Helical" evidence="2">
    <location>
        <begin position="469"/>
        <end position="492"/>
    </location>
</feature>
<feature type="transmembrane region" description="Helical" evidence="2">
    <location>
        <begin position="17"/>
        <end position="37"/>
    </location>
</feature>
<dbReference type="STRING" id="58117.SAMN05421833_13099"/>
<gene>
    <name evidence="4" type="ORF">SAMN05421833_13099</name>
</gene>
<dbReference type="RefSeq" id="WP_076440858.1">
    <property type="nucleotide sequence ID" value="NZ_JBIAUA010000019.1"/>
</dbReference>
<feature type="transmembrane region" description="Helical" evidence="2">
    <location>
        <begin position="581"/>
        <end position="608"/>
    </location>
</feature>
<dbReference type="GO" id="GO:0020037">
    <property type="term" value="F:heme binding"/>
    <property type="evidence" value="ECO:0007669"/>
    <property type="project" value="InterPro"/>
</dbReference>
<protein>
    <submittedName>
        <fullName evidence="4">Nitric oxide reductase, NorZ apoprotein</fullName>
    </submittedName>
</protein>
<dbReference type="GO" id="GO:0009060">
    <property type="term" value="P:aerobic respiration"/>
    <property type="evidence" value="ECO:0007669"/>
    <property type="project" value="InterPro"/>
</dbReference>
<dbReference type="Pfam" id="PF00115">
    <property type="entry name" value="COX1"/>
    <property type="match status" value="1"/>
</dbReference>
<accession>A0A1N7GN77</accession>
<evidence type="ECO:0000256" key="1">
    <source>
        <dbReference type="SAM" id="MobiDB-lite"/>
    </source>
</evidence>
<organism evidence="4 5">
    <name type="scientific">Microbispora rosea</name>
    <dbReference type="NCBI Taxonomy" id="58117"/>
    <lineage>
        <taxon>Bacteria</taxon>
        <taxon>Bacillati</taxon>
        <taxon>Actinomycetota</taxon>
        <taxon>Actinomycetes</taxon>
        <taxon>Streptosporangiales</taxon>
        <taxon>Streptosporangiaceae</taxon>
        <taxon>Microbispora</taxon>
    </lineage>
</organism>
<name>A0A1N7GN77_9ACTN</name>
<keyword evidence="2" id="KW-1133">Transmembrane helix</keyword>
<dbReference type="GO" id="GO:0004129">
    <property type="term" value="F:cytochrome-c oxidase activity"/>
    <property type="evidence" value="ECO:0007669"/>
    <property type="project" value="InterPro"/>
</dbReference>
<feature type="compositionally biased region" description="Basic and acidic residues" evidence="1">
    <location>
        <begin position="758"/>
        <end position="767"/>
    </location>
</feature>
<evidence type="ECO:0000256" key="2">
    <source>
        <dbReference type="SAM" id="Phobius"/>
    </source>
</evidence>
<dbReference type="Pfam" id="PF22085">
    <property type="entry name" value="NorB_cytochrome_c-like"/>
    <property type="match status" value="1"/>
</dbReference>
<reference evidence="5" key="1">
    <citation type="submission" date="2017-01" db="EMBL/GenBank/DDBJ databases">
        <authorList>
            <person name="Varghese N."/>
            <person name="Submissions S."/>
        </authorList>
    </citation>
    <scope>NUCLEOTIDE SEQUENCE [LARGE SCALE GENOMIC DNA]</scope>
    <source>
        <strain evidence="5">ATCC 12950</strain>
    </source>
</reference>
<feature type="transmembrane region" description="Helical" evidence="2">
    <location>
        <begin position="323"/>
        <end position="346"/>
    </location>
</feature>
<evidence type="ECO:0000259" key="3">
    <source>
        <dbReference type="Pfam" id="PF22085"/>
    </source>
</evidence>
<feature type="transmembrane region" description="Helical" evidence="2">
    <location>
        <begin position="404"/>
        <end position="424"/>
    </location>
</feature>
<dbReference type="Gene3D" id="1.20.210.10">
    <property type="entry name" value="Cytochrome c oxidase-like, subunit I domain"/>
    <property type="match status" value="1"/>
</dbReference>
<feature type="transmembrane region" description="Helical" evidence="2">
    <location>
        <begin position="358"/>
        <end position="384"/>
    </location>
</feature>
<feature type="transmembrane region" description="Helical" evidence="2">
    <location>
        <begin position="628"/>
        <end position="647"/>
    </location>
</feature>
<feature type="transmembrane region" description="Helical" evidence="2">
    <location>
        <begin position="718"/>
        <end position="736"/>
    </location>
</feature>
<dbReference type="PANTHER" id="PTHR10422">
    <property type="entry name" value="CYTOCHROME C OXIDASE SUBUNIT 1"/>
    <property type="match status" value="1"/>
</dbReference>
<feature type="domain" description="Nitric oxide reductase subunit B cytochrome c-like" evidence="3">
    <location>
        <begin position="47"/>
        <end position="207"/>
    </location>
</feature>